<dbReference type="Pfam" id="PF13560">
    <property type="entry name" value="HTH_31"/>
    <property type="match status" value="1"/>
</dbReference>
<name>A0ABQ3PLA0_9ACTN</name>
<protein>
    <recommendedName>
        <fullName evidence="2">HTH cro/C1-type domain-containing protein</fullName>
    </recommendedName>
</protein>
<dbReference type="Proteomes" id="UP001052739">
    <property type="component" value="Unassembled WGS sequence"/>
</dbReference>
<feature type="region of interest" description="Disordered" evidence="1">
    <location>
        <begin position="366"/>
        <end position="389"/>
    </location>
</feature>
<evidence type="ECO:0000313" key="3">
    <source>
        <dbReference type="EMBL" id="GHI25799.1"/>
    </source>
</evidence>
<dbReference type="CDD" id="cd00093">
    <property type="entry name" value="HTH_XRE"/>
    <property type="match status" value="1"/>
</dbReference>
<feature type="region of interest" description="Disordered" evidence="1">
    <location>
        <begin position="1"/>
        <end position="33"/>
    </location>
</feature>
<feature type="domain" description="HTH cro/C1-type" evidence="2">
    <location>
        <begin position="241"/>
        <end position="281"/>
    </location>
</feature>
<feature type="compositionally biased region" description="Basic and acidic residues" evidence="1">
    <location>
        <begin position="15"/>
        <end position="24"/>
    </location>
</feature>
<dbReference type="InterPro" id="IPR010982">
    <property type="entry name" value="Lambda_DNA-bd_dom_sf"/>
</dbReference>
<accession>A0ABQ3PLA0</accession>
<dbReference type="SMART" id="SM00530">
    <property type="entry name" value="HTH_XRE"/>
    <property type="match status" value="1"/>
</dbReference>
<keyword evidence="4" id="KW-1185">Reference proteome</keyword>
<dbReference type="RefSeq" id="WP_264202496.1">
    <property type="nucleotide sequence ID" value="NZ_BNDW01000092.1"/>
</dbReference>
<proteinExistence type="predicted"/>
<evidence type="ECO:0000256" key="1">
    <source>
        <dbReference type="SAM" id="MobiDB-lite"/>
    </source>
</evidence>
<organism evidence="3 4">
    <name type="scientific">Streptomyces hydrogenans</name>
    <dbReference type="NCBI Taxonomy" id="1873719"/>
    <lineage>
        <taxon>Bacteria</taxon>
        <taxon>Bacillati</taxon>
        <taxon>Actinomycetota</taxon>
        <taxon>Actinomycetes</taxon>
        <taxon>Kitasatosporales</taxon>
        <taxon>Streptomycetaceae</taxon>
        <taxon>Streptomyces</taxon>
    </lineage>
</organism>
<evidence type="ECO:0000313" key="4">
    <source>
        <dbReference type="Proteomes" id="UP001052739"/>
    </source>
</evidence>
<reference evidence="3" key="1">
    <citation type="submission" date="2024-05" db="EMBL/GenBank/DDBJ databases">
        <title>Whole genome shotgun sequence of Streptomyces hydrogenans NBRC 13475.</title>
        <authorList>
            <person name="Komaki H."/>
            <person name="Tamura T."/>
        </authorList>
    </citation>
    <scope>NUCLEOTIDE SEQUENCE</scope>
    <source>
        <strain evidence="3">NBRC 13475</strain>
    </source>
</reference>
<gene>
    <name evidence="3" type="ORF">Shyd_71700</name>
</gene>
<comment type="caution">
    <text evidence="3">The sequence shown here is derived from an EMBL/GenBank/DDBJ whole genome shotgun (WGS) entry which is preliminary data.</text>
</comment>
<dbReference type="InterPro" id="IPR001387">
    <property type="entry name" value="Cro/C1-type_HTH"/>
</dbReference>
<dbReference type="SUPFAM" id="SSF47413">
    <property type="entry name" value="lambda repressor-like DNA-binding domains"/>
    <property type="match status" value="1"/>
</dbReference>
<dbReference type="Gene3D" id="1.10.260.40">
    <property type="entry name" value="lambda repressor-like DNA-binding domains"/>
    <property type="match status" value="1"/>
</dbReference>
<sequence>MPISAHTKFPVATTQKDHTRHDPPSQEQTPCTNSLCSNTVRAEAEGTPRLYCSDECGRRHRRYLRHQPALDGTDNDQYALQLAEHAYLTLGQVVALTGKTDEPLAAARFLEEAITSLEFLRAALMQQAHDRKLKTSDITAALHISPDTVTRRRKDAIDRRERLAQTPLSERMALPALSVSVPHPRRAASRHPDPSPPRSEPMGGAPGKPSTPVPPASTPASTLAMALSHLQRRHAATFAVLGEAAGVSRSYISRILSGERTPSWQVTSDIVEACGGDLEAVRPLWEAARGYRVPRPATFHAALRGMQLAAGNIRPDELSARTGHTLSEHQVTGLLQGTQTADWGTVSTLVTALRGQPEAIHPLWQATQPAPATGNRSFKTSSLSAESFG</sequence>
<feature type="region of interest" description="Disordered" evidence="1">
    <location>
        <begin position="163"/>
        <end position="219"/>
    </location>
</feature>
<evidence type="ECO:0000259" key="2">
    <source>
        <dbReference type="PROSITE" id="PS50943"/>
    </source>
</evidence>
<dbReference type="PROSITE" id="PS50943">
    <property type="entry name" value="HTH_CROC1"/>
    <property type="match status" value="1"/>
</dbReference>
<dbReference type="EMBL" id="BNDW01000092">
    <property type="protein sequence ID" value="GHI25799.1"/>
    <property type="molecule type" value="Genomic_DNA"/>
</dbReference>